<dbReference type="EMBL" id="CP034235">
    <property type="protein sequence ID" value="QGQ98941.1"/>
    <property type="molecule type" value="Genomic_DNA"/>
</dbReference>
<sequence>MMLIRTSFYCFWQFGMRMNLLAVGVVYRLYEERWWDMNEKDLFENYKKEVYKTCYFMLHNKADAEDVCQEVFISVFQHDWKRVEHLKTWLMRVTVNRCLNHLKKVSRIKEKEVRLQLQPFKPVEKATELVVEEREAAKACVQLLSQLPLKMRAVVSLRFMNELSLNEIADILRIPLGTVKSRLNKGLKHMKIIVDIDEKNQGKDGDRYGQGGGNIYSVSK</sequence>
<dbReference type="SUPFAM" id="SSF88946">
    <property type="entry name" value="Sigma2 domain of RNA polymerase sigma factors"/>
    <property type="match status" value="1"/>
</dbReference>
<dbReference type="Proteomes" id="UP000426246">
    <property type="component" value="Chromosome"/>
</dbReference>
<evidence type="ECO:0000313" key="8">
    <source>
        <dbReference type="EMBL" id="QGQ98941.1"/>
    </source>
</evidence>
<feature type="domain" description="RNA polymerase sigma-70 region 2" evidence="6">
    <location>
        <begin position="42"/>
        <end position="107"/>
    </location>
</feature>
<dbReference type="Pfam" id="PF04542">
    <property type="entry name" value="Sigma70_r2"/>
    <property type="match status" value="1"/>
</dbReference>
<keyword evidence="2" id="KW-0805">Transcription regulation</keyword>
<dbReference type="InterPro" id="IPR039425">
    <property type="entry name" value="RNA_pol_sigma-70-like"/>
</dbReference>
<gene>
    <name evidence="8" type="ORF">EHS13_30720</name>
</gene>
<dbReference type="CDD" id="cd06171">
    <property type="entry name" value="Sigma70_r4"/>
    <property type="match status" value="1"/>
</dbReference>
<dbReference type="NCBIfam" id="TIGR02937">
    <property type="entry name" value="sigma70-ECF"/>
    <property type="match status" value="1"/>
</dbReference>
<proteinExistence type="inferred from homology"/>
<dbReference type="Gene3D" id="1.10.10.10">
    <property type="entry name" value="Winged helix-like DNA-binding domain superfamily/Winged helix DNA-binding domain"/>
    <property type="match status" value="1"/>
</dbReference>
<evidence type="ECO:0000256" key="4">
    <source>
        <dbReference type="ARBA" id="ARBA00023125"/>
    </source>
</evidence>
<dbReference type="InterPro" id="IPR007630">
    <property type="entry name" value="RNA_pol_sigma70_r4"/>
</dbReference>
<dbReference type="KEGG" id="ppsc:EHS13_30720"/>
<feature type="domain" description="RNA polymerase sigma-70 region 4" evidence="7">
    <location>
        <begin position="143"/>
        <end position="191"/>
    </location>
</feature>
<evidence type="ECO:0000259" key="7">
    <source>
        <dbReference type="Pfam" id="PF04545"/>
    </source>
</evidence>
<evidence type="ECO:0000259" key="6">
    <source>
        <dbReference type="Pfam" id="PF04542"/>
    </source>
</evidence>
<accession>A0A6B8RRC6</accession>
<dbReference type="InterPro" id="IPR013324">
    <property type="entry name" value="RNA_pol_sigma_r3/r4-like"/>
</dbReference>
<dbReference type="GO" id="GO:0016987">
    <property type="term" value="F:sigma factor activity"/>
    <property type="evidence" value="ECO:0007669"/>
    <property type="project" value="UniProtKB-KW"/>
</dbReference>
<evidence type="ECO:0000256" key="1">
    <source>
        <dbReference type="ARBA" id="ARBA00010641"/>
    </source>
</evidence>
<dbReference type="InterPro" id="IPR013325">
    <property type="entry name" value="RNA_pol_sigma_r2"/>
</dbReference>
<dbReference type="PANTHER" id="PTHR43133:SF60">
    <property type="entry name" value="RNA POLYMERASE SIGMA FACTOR SIGV"/>
    <property type="match status" value="1"/>
</dbReference>
<comment type="similarity">
    <text evidence="1">Belongs to the sigma-70 factor family. ECF subfamily.</text>
</comment>
<dbReference type="Gene3D" id="1.10.1740.10">
    <property type="match status" value="1"/>
</dbReference>
<dbReference type="InterPro" id="IPR007627">
    <property type="entry name" value="RNA_pol_sigma70_r2"/>
</dbReference>
<dbReference type="PANTHER" id="PTHR43133">
    <property type="entry name" value="RNA POLYMERASE ECF-TYPE SIGMA FACTO"/>
    <property type="match status" value="1"/>
</dbReference>
<keyword evidence="5" id="KW-0804">Transcription</keyword>
<evidence type="ECO:0000256" key="3">
    <source>
        <dbReference type="ARBA" id="ARBA00023082"/>
    </source>
</evidence>
<dbReference type="Pfam" id="PF04545">
    <property type="entry name" value="Sigma70_r4"/>
    <property type="match status" value="1"/>
</dbReference>
<dbReference type="InterPro" id="IPR036388">
    <property type="entry name" value="WH-like_DNA-bd_sf"/>
</dbReference>
<dbReference type="SUPFAM" id="SSF88659">
    <property type="entry name" value="Sigma3 and sigma4 domains of RNA polymerase sigma factors"/>
    <property type="match status" value="1"/>
</dbReference>
<keyword evidence="9" id="KW-1185">Reference proteome</keyword>
<dbReference type="GO" id="GO:0006352">
    <property type="term" value="P:DNA-templated transcription initiation"/>
    <property type="evidence" value="ECO:0007669"/>
    <property type="project" value="InterPro"/>
</dbReference>
<evidence type="ECO:0000256" key="5">
    <source>
        <dbReference type="ARBA" id="ARBA00023163"/>
    </source>
</evidence>
<dbReference type="AlphaFoldDB" id="A0A6B8RRC6"/>
<dbReference type="GO" id="GO:0003677">
    <property type="term" value="F:DNA binding"/>
    <property type="evidence" value="ECO:0007669"/>
    <property type="project" value="UniProtKB-KW"/>
</dbReference>
<protein>
    <submittedName>
        <fullName evidence="8">RNA polymerase sigma factor</fullName>
    </submittedName>
</protein>
<name>A0A6B8RRC6_9BACL</name>
<reference evidence="9" key="1">
    <citation type="submission" date="2018-11" db="EMBL/GenBank/DDBJ databases">
        <title>Complete genome sequence of Paenibacillus sp. ML311-T8.</title>
        <authorList>
            <person name="Nam Y.-D."/>
            <person name="Kang J."/>
            <person name="Chung W.-H."/>
            <person name="Park Y.S."/>
        </authorList>
    </citation>
    <scope>NUCLEOTIDE SEQUENCE [LARGE SCALE GENOMIC DNA]</scope>
    <source>
        <strain evidence="9">ML311-T8</strain>
    </source>
</reference>
<dbReference type="InterPro" id="IPR014284">
    <property type="entry name" value="RNA_pol_sigma-70_dom"/>
</dbReference>
<evidence type="ECO:0000313" key="9">
    <source>
        <dbReference type="Proteomes" id="UP000426246"/>
    </source>
</evidence>
<keyword evidence="3" id="KW-0731">Sigma factor</keyword>
<organism evidence="8 9">
    <name type="scientific">Paenibacillus psychroresistens</name>
    <dbReference type="NCBI Taxonomy" id="1778678"/>
    <lineage>
        <taxon>Bacteria</taxon>
        <taxon>Bacillati</taxon>
        <taxon>Bacillota</taxon>
        <taxon>Bacilli</taxon>
        <taxon>Bacillales</taxon>
        <taxon>Paenibacillaceae</taxon>
        <taxon>Paenibacillus</taxon>
    </lineage>
</organism>
<keyword evidence="4" id="KW-0238">DNA-binding</keyword>
<evidence type="ECO:0000256" key="2">
    <source>
        <dbReference type="ARBA" id="ARBA00023015"/>
    </source>
</evidence>